<feature type="region of interest" description="Disordered" evidence="1">
    <location>
        <begin position="231"/>
        <end position="271"/>
    </location>
</feature>
<organism evidence="3 4">
    <name type="scientific">Musa troglodytarum</name>
    <name type="common">fe'i banana</name>
    <dbReference type="NCBI Taxonomy" id="320322"/>
    <lineage>
        <taxon>Eukaryota</taxon>
        <taxon>Viridiplantae</taxon>
        <taxon>Streptophyta</taxon>
        <taxon>Embryophyta</taxon>
        <taxon>Tracheophyta</taxon>
        <taxon>Spermatophyta</taxon>
        <taxon>Magnoliopsida</taxon>
        <taxon>Liliopsida</taxon>
        <taxon>Zingiberales</taxon>
        <taxon>Musaceae</taxon>
        <taxon>Musa</taxon>
    </lineage>
</organism>
<sequence>MDETAKIESHLSSAVAFMEGGIHDACDDACSICLEAFCESDPSTGGGMRSIYSVFLNGIAFLAFSVITVLPRCQRSSQCPMCWQPTSLKDPTSQELPEAVEWERSFRLDNTQTTTIIQHPAFGDFELQHLPVGGSHAEIEECIFQHLLLLLPWEEHTTLLEEKVGLDQDLMAVRDAASVASISSSSPPRGGNEVAPAIVAANPTTPTTTPVGEFSELTSVTPTHASEVATLTSEARNSQMRSSISCPRAPAGQSSRVHQDGPGPSDFQSFSGSLKSRLNAVSMRYKESITKSTQGWRERLFSRNGPVADIGSEVRREISVRIAIVSRMMECLDARERTACTSASPVAEGCSVVEGSNDGDIANNARSERAPAFNSKDQKYIYFELLLAWTFESVFVGLNTRLACLRWLFEYPSNGVSCGLVYVVGVQRRQADVLVRVQSFPALFVLSIDSTIGLQVHG</sequence>
<feature type="transmembrane region" description="Helical" evidence="2">
    <location>
        <begin position="51"/>
        <end position="70"/>
    </location>
</feature>
<evidence type="ECO:0000313" key="3">
    <source>
        <dbReference type="EMBL" id="URE34250.1"/>
    </source>
</evidence>
<reference evidence="3" key="1">
    <citation type="submission" date="2022-05" db="EMBL/GenBank/DDBJ databases">
        <title>The Musa troglodytarum L. genome provides insights into the mechanism of non-climacteric behaviour and enrichment of carotenoids.</title>
        <authorList>
            <person name="Wang J."/>
        </authorList>
    </citation>
    <scope>NUCLEOTIDE SEQUENCE</scope>
    <source>
        <tissue evidence="3">Leaf</tissue>
    </source>
</reference>
<evidence type="ECO:0000256" key="1">
    <source>
        <dbReference type="SAM" id="MobiDB-lite"/>
    </source>
</evidence>
<proteinExistence type="predicted"/>
<gene>
    <name evidence="3" type="ORF">MUK42_17389</name>
</gene>
<dbReference type="Proteomes" id="UP001055439">
    <property type="component" value="Chromosome 8"/>
</dbReference>
<dbReference type="EMBL" id="CP097510">
    <property type="protein sequence ID" value="URE34250.1"/>
    <property type="molecule type" value="Genomic_DNA"/>
</dbReference>
<protein>
    <submittedName>
        <fullName evidence="3">E3 ubiquitin-protein ligase</fullName>
    </submittedName>
</protein>
<keyword evidence="4" id="KW-1185">Reference proteome</keyword>
<evidence type="ECO:0000313" key="4">
    <source>
        <dbReference type="Proteomes" id="UP001055439"/>
    </source>
</evidence>
<keyword evidence="2" id="KW-0472">Membrane</keyword>
<keyword evidence="2" id="KW-1133">Transmembrane helix</keyword>
<dbReference type="AlphaFoldDB" id="A0A9E7L114"/>
<name>A0A9E7L114_9LILI</name>
<keyword evidence="2" id="KW-0812">Transmembrane</keyword>
<evidence type="ECO:0000256" key="2">
    <source>
        <dbReference type="SAM" id="Phobius"/>
    </source>
</evidence>
<feature type="compositionally biased region" description="Polar residues" evidence="1">
    <location>
        <begin position="231"/>
        <end position="245"/>
    </location>
</feature>
<dbReference type="OrthoDB" id="1681166at2759"/>
<accession>A0A9E7L114</accession>